<keyword evidence="2" id="KW-1185">Reference proteome</keyword>
<evidence type="ECO:0000313" key="1">
    <source>
        <dbReference type="EMBL" id="KAI8538409.1"/>
    </source>
</evidence>
<accession>A0ACC0MBY6</accession>
<dbReference type="Proteomes" id="UP001062846">
    <property type="component" value="Chromosome 9"/>
</dbReference>
<comment type="caution">
    <text evidence="1">The sequence shown here is derived from an EMBL/GenBank/DDBJ whole genome shotgun (WGS) entry which is preliminary data.</text>
</comment>
<name>A0ACC0MBY6_RHOML</name>
<organism evidence="1 2">
    <name type="scientific">Rhododendron molle</name>
    <name type="common">Chinese azalea</name>
    <name type="synonym">Azalea mollis</name>
    <dbReference type="NCBI Taxonomy" id="49168"/>
    <lineage>
        <taxon>Eukaryota</taxon>
        <taxon>Viridiplantae</taxon>
        <taxon>Streptophyta</taxon>
        <taxon>Embryophyta</taxon>
        <taxon>Tracheophyta</taxon>
        <taxon>Spermatophyta</taxon>
        <taxon>Magnoliopsida</taxon>
        <taxon>eudicotyledons</taxon>
        <taxon>Gunneridae</taxon>
        <taxon>Pentapetalae</taxon>
        <taxon>asterids</taxon>
        <taxon>Ericales</taxon>
        <taxon>Ericaceae</taxon>
        <taxon>Ericoideae</taxon>
        <taxon>Rhodoreae</taxon>
        <taxon>Rhododendron</taxon>
    </lineage>
</organism>
<sequence>MAIWSNPRVATLRVALLGVGATTAKTQTRERERERERRTRKRENEERKPDNKRERNLLHPPSISISLSLVPYEN</sequence>
<reference evidence="1" key="1">
    <citation type="submission" date="2022-02" db="EMBL/GenBank/DDBJ databases">
        <title>Plant Genome Project.</title>
        <authorList>
            <person name="Zhang R.-G."/>
        </authorList>
    </citation>
    <scope>NUCLEOTIDE SEQUENCE</scope>
    <source>
        <strain evidence="1">AT1</strain>
    </source>
</reference>
<protein>
    <submittedName>
        <fullName evidence="1">Uncharacterized protein</fullName>
    </submittedName>
</protein>
<dbReference type="EMBL" id="CM046396">
    <property type="protein sequence ID" value="KAI8538409.1"/>
    <property type="molecule type" value="Genomic_DNA"/>
</dbReference>
<gene>
    <name evidence="1" type="ORF">RHMOL_Rhmol09G0100700</name>
</gene>
<proteinExistence type="predicted"/>
<evidence type="ECO:0000313" key="2">
    <source>
        <dbReference type="Proteomes" id="UP001062846"/>
    </source>
</evidence>